<dbReference type="Pfam" id="PF00440">
    <property type="entry name" value="TetR_N"/>
    <property type="match status" value="1"/>
</dbReference>
<evidence type="ECO:0000256" key="1">
    <source>
        <dbReference type="ARBA" id="ARBA00023015"/>
    </source>
</evidence>
<keyword evidence="2" id="KW-0238">DNA-binding</keyword>
<evidence type="ECO:0000256" key="2">
    <source>
        <dbReference type="ARBA" id="ARBA00023125"/>
    </source>
</evidence>
<keyword evidence="1" id="KW-0805">Transcription regulation</keyword>
<dbReference type="InterPro" id="IPR036271">
    <property type="entry name" value="Tet_transcr_reg_TetR-rel_C_sf"/>
</dbReference>
<proteinExistence type="predicted"/>
<dbReference type="PRINTS" id="PR00455">
    <property type="entry name" value="HTHTETR"/>
</dbReference>
<dbReference type="Gene3D" id="1.10.10.60">
    <property type="entry name" value="Homeodomain-like"/>
    <property type="match status" value="1"/>
</dbReference>
<dbReference type="PANTHER" id="PTHR30055:SF234">
    <property type="entry name" value="HTH-TYPE TRANSCRIPTIONAL REGULATOR BETI"/>
    <property type="match status" value="1"/>
</dbReference>
<reference evidence="4" key="1">
    <citation type="submission" date="2020-10" db="EMBL/GenBank/DDBJ databases">
        <title>De novo genome project of the cellulose decomposer Thermobifida halotolerans type strain.</title>
        <authorList>
            <person name="Nagy I."/>
            <person name="Horvath B."/>
            <person name="Kukolya J."/>
            <person name="Nagy I."/>
            <person name="Orsini M."/>
        </authorList>
    </citation>
    <scope>NUCLEOTIDE SEQUENCE</scope>
    <source>
        <strain evidence="4">DSM 44931</strain>
    </source>
</reference>
<dbReference type="InterPro" id="IPR050109">
    <property type="entry name" value="HTH-type_TetR-like_transc_reg"/>
</dbReference>
<dbReference type="EMBL" id="CP063196">
    <property type="protein sequence ID" value="UOE20681.1"/>
    <property type="molecule type" value="Genomic_DNA"/>
</dbReference>
<dbReference type="SUPFAM" id="SSF46689">
    <property type="entry name" value="Homeodomain-like"/>
    <property type="match status" value="1"/>
</dbReference>
<name>A0A399G6H6_9ACTN</name>
<accession>A0A399G6H6</accession>
<dbReference type="RefSeq" id="WP_068692366.1">
    <property type="nucleotide sequence ID" value="NZ_CP063196.1"/>
</dbReference>
<organism evidence="4 5">
    <name type="scientific">Thermobifida halotolerans</name>
    <dbReference type="NCBI Taxonomy" id="483545"/>
    <lineage>
        <taxon>Bacteria</taxon>
        <taxon>Bacillati</taxon>
        <taxon>Actinomycetota</taxon>
        <taxon>Actinomycetes</taxon>
        <taxon>Streptosporangiales</taxon>
        <taxon>Nocardiopsidaceae</taxon>
        <taxon>Thermobifida</taxon>
    </lineage>
</organism>
<sequence>MVTTTGTRNRIMEAFRKQLAANGYPGISLTAVAEEAGIRKASLYHHFPRGKDELYAAVTRGFVQAQRARLTAALAAGGDLRARLVRLADAAADPSGEVVSFEQRLFDALPFVDEETRDAVSEEYVEGVLRPVVPLFREAVESGELTGADPEFLMNAFFHLARVSDMRPAGEPTAELVADLFLDGARARND</sequence>
<dbReference type="Gene3D" id="1.10.357.10">
    <property type="entry name" value="Tetracycline Repressor, domain 2"/>
    <property type="match status" value="1"/>
</dbReference>
<dbReference type="GO" id="GO:0003700">
    <property type="term" value="F:DNA-binding transcription factor activity"/>
    <property type="evidence" value="ECO:0007669"/>
    <property type="project" value="TreeGrafter"/>
</dbReference>
<evidence type="ECO:0000313" key="4">
    <source>
        <dbReference type="EMBL" id="UOE20681.1"/>
    </source>
</evidence>
<dbReference type="Proteomes" id="UP000265719">
    <property type="component" value="Chromosome"/>
</dbReference>
<protein>
    <submittedName>
        <fullName evidence="4">TetR/AcrR family transcriptional regulator</fullName>
    </submittedName>
</protein>
<dbReference type="SUPFAM" id="SSF48498">
    <property type="entry name" value="Tetracyclin repressor-like, C-terminal domain"/>
    <property type="match status" value="1"/>
</dbReference>
<keyword evidence="3" id="KW-0804">Transcription</keyword>
<gene>
    <name evidence="4" type="ORF">NI17_005610</name>
</gene>
<dbReference type="PANTHER" id="PTHR30055">
    <property type="entry name" value="HTH-TYPE TRANSCRIPTIONAL REGULATOR RUTR"/>
    <property type="match status" value="1"/>
</dbReference>
<evidence type="ECO:0000313" key="5">
    <source>
        <dbReference type="Proteomes" id="UP000265719"/>
    </source>
</evidence>
<dbReference type="OrthoDB" id="3687980at2"/>
<evidence type="ECO:0000256" key="3">
    <source>
        <dbReference type="ARBA" id="ARBA00023163"/>
    </source>
</evidence>
<dbReference type="InterPro" id="IPR009057">
    <property type="entry name" value="Homeodomain-like_sf"/>
</dbReference>
<keyword evidence="5" id="KW-1185">Reference proteome</keyword>
<dbReference type="PROSITE" id="PS50977">
    <property type="entry name" value="HTH_TETR_2"/>
    <property type="match status" value="1"/>
</dbReference>
<dbReference type="AlphaFoldDB" id="A0A399G6H6"/>
<dbReference type="InterPro" id="IPR001647">
    <property type="entry name" value="HTH_TetR"/>
</dbReference>
<dbReference type="GO" id="GO:0000976">
    <property type="term" value="F:transcription cis-regulatory region binding"/>
    <property type="evidence" value="ECO:0007669"/>
    <property type="project" value="TreeGrafter"/>
</dbReference>
<dbReference type="KEGG" id="thao:NI17_005610"/>